<evidence type="ECO:0000256" key="1">
    <source>
        <dbReference type="ARBA" id="ARBA00004496"/>
    </source>
</evidence>
<evidence type="ECO:0000256" key="6">
    <source>
        <dbReference type="ARBA" id="ARBA00038353"/>
    </source>
</evidence>
<dbReference type="PROSITE" id="PS00194">
    <property type="entry name" value="THIOREDOXIN_1"/>
    <property type="match status" value="1"/>
</dbReference>
<dbReference type="NCBIfam" id="TIGR01068">
    <property type="entry name" value="thioredoxin"/>
    <property type="match status" value="1"/>
</dbReference>
<organism evidence="8 9">
    <name type="scientific">Flemingia macrophylla</name>
    <dbReference type="NCBI Taxonomy" id="520843"/>
    <lineage>
        <taxon>Eukaryota</taxon>
        <taxon>Viridiplantae</taxon>
        <taxon>Streptophyta</taxon>
        <taxon>Embryophyta</taxon>
        <taxon>Tracheophyta</taxon>
        <taxon>Spermatophyta</taxon>
        <taxon>Magnoliopsida</taxon>
        <taxon>eudicotyledons</taxon>
        <taxon>Gunneridae</taxon>
        <taxon>Pentapetalae</taxon>
        <taxon>rosids</taxon>
        <taxon>fabids</taxon>
        <taxon>Fabales</taxon>
        <taxon>Fabaceae</taxon>
        <taxon>Papilionoideae</taxon>
        <taxon>50 kb inversion clade</taxon>
        <taxon>NPAAA clade</taxon>
        <taxon>indigoferoid/millettioid clade</taxon>
        <taxon>Phaseoleae</taxon>
        <taxon>Flemingia</taxon>
    </lineage>
</organism>
<comment type="caution">
    <text evidence="8">The sequence shown here is derived from an EMBL/GenBank/DDBJ whole genome shotgun (WGS) entry which is preliminary data.</text>
</comment>
<dbReference type="PANTHER" id="PTHR10438:SF413">
    <property type="entry name" value="THIOREDOXIN H2"/>
    <property type="match status" value="1"/>
</dbReference>
<keyword evidence="4" id="KW-1015">Disulfide bond</keyword>
<dbReference type="InterPro" id="IPR017937">
    <property type="entry name" value="Thioredoxin_CS"/>
</dbReference>
<evidence type="ECO:0000256" key="4">
    <source>
        <dbReference type="ARBA" id="ARBA00023157"/>
    </source>
</evidence>
<evidence type="ECO:0000313" key="9">
    <source>
        <dbReference type="Proteomes" id="UP001603857"/>
    </source>
</evidence>
<proteinExistence type="inferred from homology"/>
<evidence type="ECO:0000256" key="5">
    <source>
        <dbReference type="ARBA" id="ARBA00023284"/>
    </source>
</evidence>
<evidence type="ECO:0000259" key="7">
    <source>
        <dbReference type="PROSITE" id="PS51352"/>
    </source>
</evidence>
<comment type="subcellular location">
    <subcellularLocation>
        <location evidence="1">Cytoplasm</location>
    </subcellularLocation>
</comment>
<dbReference type="Pfam" id="PF00085">
    <property type="entry name" value="Thioredoxin"/>
    <property type="match status" value="1"/>
</dbReference>
<evidence type="ECO:0000313" key="8">
    <source>
        <dbReference type="EMBL" id="KAL2330034.1"/>
    </source>
</evidence>
<dbReference type="AlphaFoldDB" id="A0ABD1M2K5"/>
<evidence type="ECO:0000256" key="2">
    <source>
        <dbReference type="ARBA" id="ARBA00022490"/>
    </source>
</evidence>
<protein>
    <recommendedName>
        <fullName evidence="7">Thioredoxin domain-containing protein</fullName>
    </recommendedName>
</protein>
<keyword evidence="2" id="KW-0963">Cytoplasm</keyword>
<reference evidence="8 9" key="1">
    <citation type="submission" date="2024-08" db="EMBL/GenBank/DDBJ databases">
        <title>Insights into the chromosomal genome structure of Flemingia macrophylla.</title>
        <authorList>
            <person name="Ding Y."/>
            <person name="Zhao Y."/>
            <person name="Bi W."/>
            <person name="Wu M."/>
            <person name="Zhao G."/>
            <person name="Gong Y."/>
            <person name="Li W."/>
            <person name="Zhang P."/>
        </authorList>
    </citation>
    <scope>NUCLEOTIDE SEQUENCE [LARGE SCALE GENOMIC DNA]</scope>
    <source>
        <strain evidence="8">DYQJB</strain>
        <tissue evidence="8">Leaf</tissue>
    </source>
</reference>
<dbReference type="InterPro" id="IPR036249">
    <property type="entry name" value="Thioredoxin-like_sf"/>
</dbReference>
<dbReference type="Proteomes" id="UP001603857">
    <property type="component" value="Unassembled WGS sequence"/>
</dbReference>
<keyword evidence="5" id="KW-0676">Redox-active center</keyword>
<dbReference type="InterPro" id="IPR050620">
    <property type="entry name" value="Thioredoxin_H-type-like"/>
</dbReference>
<dbReference type="PROSITE" id="PS51352">
    <property type="entry name" value="THIOREDOXIN_2"/>
    <property type="match status" value="1"/>
</dbReference>
<keyword evidence="9" id="KW-1185">Reference proteome</keyword>
<keyword evidence="3" id="KW-0249">Electron transport</keyword>
<accession>A0ABD1M2K5</accession>
<comment type="similarity">
    <text evidence="6">Belongs to the thioredoxin family. Plant H-type subfamily.</text>
</comment>
<dbReference type="GO" id="GO:0005737">
    <property type="term" value="C:cytoplasm"/>
    <property type="evidence" value="ECO:0007669"/>
    <property type="project" value="UniProtKB-SubCell"/>
</dbReference>
<dbReference type="InterPro" id="IPR013766">
    <property type="entry name" value="Thioredoxin_domain"/>
</dbReference>
<dbReference type="Gene3D" id="3.40.30.10">
    <property type="entry name" value="Glutaredoxin"/>
    <property type="match status" value="1"/>
</dbReference>
<dbReference type="FunFam" id="3.40.30.10:FF:000245">
    <property type="entry name" value="Thioredoxin"/>
    <property type="match status" value="1"/>
</dbReference>
<feature type="domain" description="Thioredoxin" evidence="7">
    <location>
        <begin position="58"/>
        <end position="164"/>
    </location>
</feature>
<name>A0ABD1M2K5_9FABA</name>
<dbReference type="CDD" id="cd02947">
    <property type="entry name" value="TRX_family"/>
    <property type="match status" value="1"/>
</dbReference>
<sequence length="165" mass="18432">MKRIEYLHCIRTRSKQAECIQECEKGKPIQDKGMGSFLSSFFGGGSAAEDESPEDSRVMVFHSAPRWQLHFNTVKESPKLVVIDFTASWCGPCKFMSPVFADLAASFTDVDFVKIDVDELPDVAKEYGVQAMPTFVLLKKGKVVDRVVGANKDELTSKVLKHRPT</sequence>
<evidence type="ECO:0000256" key="3">
    <source>
        <dbReference type="ARBA" id="ARBA00022982"/>
    </source>
</evidence>
<dbReference type="SUPFAM" id="SSF52833">
    <property type="entry name" value="Thioredoxin-like"/>
    <property type="match status" value="1"/>
</dbReference>
<dbReference type="PANTHER" id="PTHR10438">
    <property type="entry name" value="THIOREDOXIN"/>
    <property type="match status" value="1"/>
</dbReference>
<dbReference type="InterPro" id="IPR005746">
    <property type="entry name" value="Thioredoxin"/>
</dbReference>
<gene>
    <name evidence="8" type="ORF">Fmac_017615</name>
</gene>
<keyword evidence="3" id="KW-0813">Transport</keyword>
<dbReference type="PRINTS" id="PR00421">
    <property type="entry name" value="THIOREDOXIN"/>
</dbReference>
<dbReference type="EMBL" id="JBGMDY010000006">
    <property type="protein sequence ID" value="KAL2330034.1"/>
    <property type="molecule type" value="Genomic_DNA"/>
</dbReference>